<evidence type="ECO:0000313" key="1">
    <source>
        <dbReference type="EMBL" id="CAG9839980.1"/>
    </source>
</evidence>
<dbReference type="Gene3D" id="1.10.10.10">
    <property type="entry name" value="Winged helix-like DNA-binding domain superfamily/Winged helix DNA-binding domain"/>
    <property type="match status" value="1"/>
</dbReference>
<dbReference type="EMBL" id="OU898283">
    <property type="protein sequence ID" value="CAG9839980.1"/>
    <property type="molecule type" value="Genomic_DNA"/>
</dbReference>
<gene>
    <name evidence="1" type="ORF">DIABBA_LOCUS12688</name>
</gene>
<dbReference type="Proteomes" id="UP001153709">
    <property type="component" value="Chromosome 8"/>
</dbReference>
<organism evidence="1 2">
    <name type="scientific">Diabrotica balteata</name>
    <name type="common">Banded cucumber beetle</name>
    <dbReference type="NCBI Taxonomy" id="107213"/>
    <lineage>
        <taxon>Eukaryota</taxon>
        <taxon>Metazoa</taxon>
        <taxon>Ecdysozoa</taxon>
        <taxon>Arthropoda</taxon>
        <taxon>Hexapoda</taxon>
        <taxon>Insecta</taxon>
        <taxon>Pterygota</taxon>
        <taxon>Neoptera</taxon>
        <taxon>Endopterygota</taxon>
        <taxon>Coleoptera</taxon>
        <taxon>Polyphaga</taxon>
        <taxon>Cucujiformia</taxon>
        <taxon>Chrysomeloidea</taxon>
        <taxon>Chrysomelidae</taxon>
        <taxon>Galerucinae</taxon>
        <taxon>Diabroticina</taxon>
        <taxon>Diabroticites</taxon>
        <taxon>Diabrotica</taxon>
    </lineage>
</organism>
<reference evidence="1" key="1">
    <citation type="submission" date="2022-01" db="EMBL/GenBank/DDBJ databases">
        <authorList>
            <person name="King R."/>
        </authorList>
    </citation>
    <scope>NUCLEOTIDE SEQUENCE</scope>
</reference>
<proteinExistence type="predicted"/>
<name>A0A9N9TAX8_DIABA</name>
<dbReference type="InterPro" id="IPR036390">
    <property type="entry name" value="WH_DNA-bd_sf"/>
</dbReference>
<dbReference type="FunFam" id="1.10.10.10:FF:000237">
    <property type="entry name" value="DNA-directed RNA polymerase III subunit RPC6"/>
    <property type="match status" value="1"/>
</dbReference>
<keyword evidence="2" id="KW-1185">Reference proteome</keyword>
<dbReference type="SUPFAM" id="SSF46785">
    <property type="entry name" value="Winged helix' DNA-binding domain"/>
    <property type="match status" value="1"/>
</dbReference>
<evidence type="ECO:0000313" key="2">
    <source>
        <dbReference type="Proteomes" id="UP001153709"/>
    </source>
</evidence>
<sequence length="72" mass="8122">MSTQSLQNGNFSESTEAENRLIELAKYNSESISNDDITKHMPDVPLTEITTIINKCLKNGTFDLFKTKDNLL</sequence>
<dbReference type="InterPro" id="IPR036388">
    <property type="entry name" value="WH-like_DNA-bd_sf"/>
</dbReference>
<protein>
    <submittedName>
        <fullName evidence="1">Uncharacterized protein</fullName>
    </submittedName>
</protein>
<dbReference type="OrthoDB" id="613763at2759"/>
<dbReference type="AlphaFoldDB" id="A0A9N9TAX8"/>
<accession>A0A9N9TAX8</accession>